<sequence>MEFELYHNADKCKDHDEYNTNLPPKDSVGNVNFAQQSVDINPMMIPVVDPPLRKRLRCSPAQLNNDVTIDISDAEDDATILDKHESGLSRVSQSSQLDSIKGKSIVNPQLRTKAKSTAFLASNYCRTLPTKVESSLTQEKLLTSPSPNMRVAKMTKTGDATLFSVRRRLPAQSTSVPCLTSKVKGHCYQYPNNQMEKSRYYNARIKAFCASIEDPNETMINVDDTIVTREEIACLAPGRPISDKIIKLVVMKTTWDQANKTFWMLPPSFAVEHFMRHSLDKMIATYIYRFRPVAPDLKFIYVPIKEESDHWYLMVISLLDEKLYDDQVEPRQEIMKSLLNEQYIHTSVVVDLLLGMFNDHKYEFQKKSNDFWATL</sequence>
<dbReference type="InterPro" id="IPR038765">
    <property type="entry name" value="Papain-like_cys_pep_sf"/>
</dbReference>
<proteinExistence type="predicted"/>
<keyword evidence="2" id="KW-1185">Reference proteome</keyword>
<name>A0A445C2D3_ARAHY</name>
<evidence type="ECO:0000313" key="1">
    <source>
        <dbReference type="EMBL" id="RYR45061.1"/>
    </source>
</evidence>
<dbReference type="AlphaFoldDB" id="A0A445C2D3"/>
<evidence type="ECO:0000313" key="2">
    <source>
        <dbReference type="Proteomes" id="UP000289738"/>
    </source>
</evidence>
<organism evidence="1 2">
    <name type="scientific">Arachis hypogaea</name>
    <name type="common">Peanut</name>
    <dbReference type="NCBI Taxonomy" id="3818"/>
    <lineage>
        <taxon>Eukaryota</taxon>
        <taxon>Viridiplantae</taxon>
        <taxon>Streptophyta</taxon>
        <taxon>Embryophyta</taxon>
        <taxon>Tracheophyta</taxon>
        <taxon>Spermatophyta</taxon>
        <taxon>Magnoliopsida</taxon>
        <taxon>eudicotyledons</taxon>
        <taxon>Gunneridae</taxon>
        <taxon>Pentapetalae</taxon>
        <taxon>rosids</taxon>
        <taxon>fabids</taxon>
        <taxon>Fabales</taxon>
        <taxon>Fabaceae</taxon>
        <taxon>Papilionoideae</taxon>
        <taxon>50 kb inversion clade</taxon>
        <taxon>dalbergioids sensu lato</taxon>
        <taxon>Dalbergieae</taxon>
        <taxon>Pterocarpus clade</taxon>
        <taxon>Arachis</taxon>
    </lineage>
</organism>
<comment type="caution">
    <text evidence="1">The sequence shown here is derived from an EMBL/GenBank/DDBJ whole genome shotgun (WGS) entry which is preliminary data.</text>
</comment>
<dbReference type="Gene3D" id="3.40.395.10">
    <property type="entry name" value="Adenoviral Proteinase, Chain A"/>
    <property type="match status" value="1"/>
</dbReference>
<reference evidence="1 2" key="1">
    <citation type="submission" date="2019-01" db="EMBL/GenBank/DDBJ databases">
        <title>Sequencing of cultivated peanut Arachis hypogaea provides insights into genome evolution and oil improvement.</title>
        <authorList>
            <person name="Chen X."/>
        </authorList>
    </citation>
    <scope>NUCLEOTIDE SEQUENCE [LARGE SCALE GENOMIC DNA]</scope>
    <source>
        <strain evidence="2">cv. Fuhuasheng</strain>
        <tissue evidence="1">Leaves</tissue>
    </source>
</reference>
<evidence type="ECO:0008006" key="3">
    <source>
        <dbReference type="Google" id="ProtNLM"/>
    </source>
</evidence>
<dbReference type="SUPFAM" id="SSF54001">
    <property type="entry name" value="Cysteine proteinases"/>
    <property type="match status" value="1"/>
</dbReference>
<dbReference type="EMBL" id="SDMP01000008">
    <property type="protein sequence ID" value="RYR45061.1"/>
    <property type="molecule type" value="Genomic_DNA"/>
</dbReference>
<gene>
    <name evidence="1" type="ORF">Ahy_A08g041306</name>
</gene>
<dbReference type="Proteomes" id="UP000289738">
    <property type="component" value="Chromosome A08"/>
</dbReference>
<accession>A0A445C2D3</accession>
<protein>
    <recommendedName>
        <fullName evidence="3">Ubiquitin-like protease family profile domain-containing protein</fullName>
    </recommendedName>
</protein>